<dbReference type="GO" id="GO:0006886">
    <property type="term" value="P:intracellular protein transport"/>
    <property type="evidence" value="ECO:0007669"/>
    <property type="project" value="InterPro"/>
</dbReference>
<dbReference type="GO" id="GO:0005802">
    <property type="term" value="C:trans-Golgi network"/>
    <property type="evidence" value="ECO:0007669"/>
    <property type="project" value="InterPro"/>
</dbReference>
<keyword evidence="6" id="KW-0832">Ubl conjugation</keyword>
<evidence type="ECO:0000256" key="4">
    <source>
        <dbReference type="ARBA" id="ARBA00022448"/>
    </source>
</evidence>
<keyword evidence="5" id="KW-0967">Endosome</keyword>
<dbReference type="PANTHER" id="PTHR45905:SF1">
    <property type="entry name" value="GOLGI-LOCALIZED, GAMMA-ADAPTIN EAR CONTAINING, ARF BINDING PROTEIN"/>
    <property type="match status" value="1"/>
</dbReference>
<dbReference type="GO" id="GO:0031901">
    <property type="term" value="C:early endosome membrane"/>
    <property type="evidence" value="ECO:0007669"/>
    <property type="project" value="UniProtKB-SubCell"/>
</dbReference>
<evidence type="ECO:0000256" key="8">
    <source>
        <dbReference type="SAM" id="MobiDB-lite"/>
    </source>
</evidence>
<evidence type="ECO:0000256" key="3">
    <source>
        <dbReference type="ARBA" id="ARBA00008099"/>
    </source>
</evidence>
<dbReference type="Gene3D" id="2.60.40.1230">
    <property type="match status" value="1"/>
</dbReference>
<evidence type="ECO:0008006" key="13">
    <source>
        <dbReference type="Google" id="ProtNLM"/>
    </source>
</evidence>
<organism evidence="11 12">
    <name type="scientific">Brassicogethes aeneus</name>
    <name type="common">Rape pollen beetle</name>
    <name type="synonym">Meligethes aeneus</name>
    <dbReference type="NCBI Taxonomy" id="1431903"/>
    <lineage>
        <taxon>Eukaryota</taxon>
        <taxon>Metazoa</taxon>
        <taxon>Ecdysozoa</taxon>
        <taxon>Arthropoda</taxon>
        <taxon>Hexapoda</taxon>
        <taxon>Insecta</taxon>
        <taxon>Pterygota</taxon>
        <taxon>Neoptera</taxon>
        <taxon>Endopterygota</taxon>
        <taxon>Coleoptera</taxon>
        <taxon>Polyphaga</taxon>
        <taxon>Cucujiformia</taxon>
        <taxon>Nitidulidae</taxon>
        <taxon>Meligethinae</taxon>
        <taxon>Brassicogethes</taxon>
    </lineage>
</organism>
<dbReference type="Pfam" id="PF18308">
    <property type="entry name" value="GGA_N-GAT"/>
    <property type="match status" value="1"/>
</dbReference>
<name>A0A9P0FGX2_BRAAE</name>
<dbReference type="Gene3D" id="1.25.40.90">
    <property type="match status" value="1"/>
</dbReference>
<dbReference type="SMART" id="SM00809">
    <property type="entry name" value="Alpha_adaptinC2"/>
    <property type="match status" value="1"/>
</dbReference>
<dbReference type="GO" id="GO:0031267">
    <property type="term" value="F:small GTPase binding"/>
    <property type="evidence" value="ECO:0007669"/>
    <property type="project" value="InterPro"/>
</dbReference>
<dbReference type="InterPro" id="IPR008942">
    <property type="entry name" value="ENTH_VHS"/>
</dbReference>
<feature type="domain" description="Clathrin adaptor alpha/beta/gamma-adaptin appendage Ig-like subdomain" evidence="10">
    <location>
        <begin position="486"/>
        <end position="609"/>
    </location>
</feature>
<dbReference type="InterPro" id="IPR013041">
    <property type="entry name" value="Clathrin_app_Ig-like_sf"/>
</dbReference>
<dbReference type="InterPro" id="IPR041198">
    <property type="entry name" value="GGA_N-GAT"/>
</dbReference>
<dbReference type="CDD" id="cd03567">
    <property type="entry name" value="VHS_GGA_metazoan"/>
    <property type="match status" value="1"/>
</dbReference>
<dbReference type="GO" id="GO:0035091">
    <property type="term" value="F:phosphatidylinositol binding"/>
    <property type="evidence" value="ECO:0007669"/>
    <property type="project" value="InterPro"/>
</dbReference>
<evidence type="ECO:0000313" key="11">
    <source>
        <dbReference type="EMBL" id="CAH0554366.1"/>
    </source>
</evidence>
<dbReference type="SMART" id="SM00288">
    <property type="entry name" value="VHS"/>
    <property type="match status" value="1"/>
</dbReference>
<evidence type="ECO:0000259" key="9">
    <source>
        <dbReference type="SMART" id="SM00288"/>
    </source>
</evidence>
<dbReference type="AlphaFoldDB" id="A0A9P0FGX2"/>
<accession>A0A9P0FGX2</accession>
<dbReference type="OrthoDB" id="447025at2759"/>
<proteinExistence type="inferred from homology"/>
<evidence type="ECO:0000256" key="2">
    <source>
        <dbReference type="ARBA" id="ARBA00004220"/>
    </source>
</evidence>
<dbReference type="Pfam" id="PF03127">
    <property type="entry name" value="GAT"/>
    <property type="match status" value="1"/>
</dbReference>
<feature type="region of interest" description="Disordered" evidence="8">
    <location>
        <begin position="393"/>
        <end position="412"/>
    </location>
</feature>
<evidence type="ECO:0000256" key="5">
    <source>
        <dbReference type="ARBA" id="ARBA00022753"/>
    </source>
</evidence>
<evidence type="ECO:0000256" key="1">
    <source>
        <dbReference type="ARBA" id="ARBA00004150"/>
    </source>
</evidence>
<keyword evidence="7" id="KW-0653">Protein transport</keyword>
<evidence type="ECO:0000259" key="10">
    <source>
        <dbReference type="SMART" id="SM00809"/>
    </source>
</evidence>
<keyword evidence="4" id="KW-0813">Transport</keyword>
<feature type="domain" description="VHS" evidence="9">
    <location>
        <begin position="8"/>
        <end position="141"/>
    </location>
</feature>
<dbReference type="InterPro" id="IPR002014">
    <property type="entry name" value="VHS_dom"/>
</dbReference>
<evidence type="ECO:0000256" key="7">
    <source>
        <dbReference type="ARBA" id="ARBA00022927"/>
    </source>
</evidence>
<feature type="compositionally biased region" description="Basic and acidic residues" evidence="8">
    <location>
        <begin position="400"/>
        <end position="412"/>
    </location>
</feature>
<dbReference type="InterPro" id="IPR027422">
    <property type="entry name" value="GGA1-3"/>
</dbReference>
<reference evidence="11" key="1">
    <citation type="submission" date="2021-12" db="EMBL/GenBank/DDBJ databases">
        <authorList>
            <person name="King R."/>
        </authorList>
    </citation>
    <scope>NUCLEOTIDE SEQUENCE</scope>
</reference>
<dbReference type="InterPro" id="IPR008152">
    <property type="entry name" value="Clathrin_a/b/g-adaptin_app_Ig"/>
</dbReference>
<dbReference type="InterPro" id="IPR004152">
    <property type="entry name" value="GAT_dom"/>
</dbReference>
<dbReference type="SUPFAM" id="SSF49348">
    <property type="entry name" value="Clathrin adaptor appendage domain"/>
    <property type="match status" value="1"/>
</dbReference>
<dbReference type="Proteomes" id="UP001154078">
    <property type="component" value="Chromosome 4"/>
</dbReference>
<dbReference type="SUPFAM" id="SSF89009">
    <property type="entry name" value="GAT-like domain"/>
    <property type="match status" value="1"/>
</dbReference>
<dbReference type="GO" id="GO:0043130">
    <property type="term" value="F:ubiquitin binding"/>
    <property type="evidence" value="ECO:0007669"/>
    <property type="project" value="InterPro"/>
</dbReference>
<dbReference type="InterPro" id="IPR038425">
    <property type="entry name" value="GAT_sf"/>
</dbReference>
<protein>
    <recommendedName>
        <fullName evidence="13">ADP-ribosylation factor-binding protein GGA1</fullName>
    </recommendedName>
</protein>
<keyword evidence="12" id="KW-1185">Reference proteome</keyword>
<comment type="subcellular location">
    <subcellularLocation>
        <location evidence="2">Early endosome membrane</location>
        <topology evidence="2">Peripheral membrane protein</topology>
    </subcellularLocation>
    <subcellularLocation>
        <location evidence="1">Golgi apparatus</location>
        <location evidence="1">trans-Golgi network membrane</location>
        <topology evidence="1">Peripheral membrane protein</topology>
    </subcellularLocation>
</comment>
<evidence type="ECO:0000313" key="12">
    <source>
        <dbReference type="Proteomes" id="UP001154078"/>
    </source>
</evidence>
<dbReference type="PANTHER" id="PTHR45905">
    <property type="entry name" value="GOLGI-LOCALIZED, GAMMA-ADAPTIN EAR CONTAINING, ARF BINDING PROTEIN"/>
    <property type="match status" value="1"/>
</dbReference>
<dbReference type="GO" id="GO:0006893">
    <property type="term" value="P:Golgi to plasma membrane transport"/>
    <property type="evidence" value="ECO:0007669"/>
    <property type="project" value="TreeGrafter"/>
</dbReference>
<gene>
    <name evidence="11" type="ORF">MELIAE_LOCUS5968</name>
</gene>
<dbReference type="EMBL" id="OV121135">
    <property type="protein sequence ID" value="CAH0554366.1"/>
    <property type="molecule type" value="Genomic_DNA"/>
</dbReference>
<evidence type="ECO:0000256" key="6">
    <source>
        <dbReference type="ARBA" id="ARBA00022843"/>
    </source>
</evidence>
<sequence>MDLLTQSLDALLLKATNAQNQNTDTAAVEAFTTLILKEKDGAHVGVKVIAIRLLAPNEKEVLQTLNILDICMNKCGTVFQNEVGKFRFLNEMIKLVSPKYLGDKTPVMVKHKVLQLLYVWTLDYPKEVKIKEAYDMLRKQGVIRDMPNPNVALQPPNNINKLTTDSIFYDVEKQKLLQRLLQSTDPEDIQAANWLIKSMVKEDEKLAELKSKRISELESIQNNVRLLSEMLDSYKPGCQEIDLINELYQSCERLKPTILHMAQDSSHSEDILVEVFETSDELRAALHKYQKIIVKKEIPESTTKNLLEIDRLEPTECSTSKTGNVDVLCDIFASCEVPNDAEVLQPEQVPNGGNGKGKNDQYKGLDDLDVLSEQLIKENLGKLGNFRNMDKTPMNLLTKQDSKDSKPTKKLEDLDLTYLMGTSSNSKSPKSAKNDLAESDDYLVDITDEKLIDANEDPINGNNLEQESPQKVEVNLKDVNVKLENIKPSNLPPIVIIDDRNGLTVTLHSAKDKPKENVFVYVITTISKSELPLSNYLCQAIVSKGCKIKLQPPSTTNLPTYNAFLPPTAITQVILLANPNKMSVSIKFIVSYVIDDENITEMGEVEDLPLID</sequence>
<comment type="similarity">
    <text evidence="3">Belongs to the GGA protein family.</text>
</comment>
<dbReference type="Pfam" id="PF02883">
    <property type="entry name" value="Alpha_adaptinC2"/>
    <property type="match status" value="1"/>
</dbReference>
<dbReference type="GO" id="GO:0034394">
    <property type="term" value="P:protein localization to cell surface"/>
    <property type="evidence" value="ECO:0007669"/>
    <property type="project" value="TreeGrafter"/>
</dbReference>
<dbReference type="Gene3D" id="1.20.58.160">
    <property type="match status" value="1"/>
</dbReference>
<dbReference type="Pfam" id="PF00790">
    <property type="entry name" value="VHS"/>
    <property type="match status" value="1"/>
</dbReference>
<dbReference type="SUPFAM" id="SSF48464">
    <property type="entry name" value="ENTH/VHS domain"/>
    <property type="match status" value="1"/>
</dbReference>
<dbReference type="Gene3D" id="1.20.5.170">
    <property type="match status" value="1"/>
</dbReference>